<keyword evidence="2" id="KW-0238">DNA-binding</keyword>
<dbReference type="InterPro" id="IPR009057">
    <property type="entry name" value="Homeodomain-like_sf"/>
</dbReference>
<gene>
    <name evidence="6" type="ORF">F2Q70_00041011</name>
</gene>
<evidence type="ECO:0000256" key="1">
    <source>
        <dbReference type="ARBA" id="ARBA00004123"/>
    </source>
</evidence>
<dbReference type="CDD" id="cd00167">
    <property type="entry name" value="SANT"/>
    <property type="match status" value="1"/>
</dbReference>
<reference evidence="6" key="1">
    <citation type="submission" date="2019-12" db="EMBL/GenBank/DDBJ databases">
        <title>Genome sequencing and annotation of Brassica cretica.</title>
        <authorList>
            <person name="Studholme D.J."/>
            <person name="Sarris P.F."/>
        </authorList>
    </citation>
    <scope>NUCLEOTIDE SEQUENCE</scope>
    <source>
        <strain evidence="6">PFS-102/07</strain>
        <tissue evidence="6">Leaf</tissue>
    </source>
</reference>
<dbReference type="PANTHER" id="PTHR47999:SF127">
    <property type="entry name" value="TRANSCRIPTION FACTOR MYB8-RELATED"/>
    <property type="match status" value="1"/>
</dbReference>
<evidence type="ECO:0000259" key="4">
    <source>
        <dbReference type="PROSITE" id="PS50090"/>
    </source>
</evidence>
<dbReference type="AlphaFoldDB" id="A0A8S9KBV1"/>
<evidence type="ECO:0000256" key="3">
    <source>
        <dbReference type="ARBA" id="ARBA00023242"/>
    </source>
</evidence>
<keyword evidence="3" id="KW-0539">Nucleus</keyword>
<dbReference type="InterPro" id="IPR017930">
    <property type="entry name" value="Myb_dom"/>
</dbReference>
<proteinExistence type="predicted"/>
<feature type="domain" description="HTH myb-type" evidence="5">
    <location>
        <begin position="44"/>
        <end position="83"/>
    </location>
</feature>
<evidence type="ECO:0008006" key="7">
    <source>
        <dbReference type="Google" id="ProtNLM"/>
    </source>
</evidence>
<dbReference type="PANTHER" id="PTHR47999">
    <property type="entry name" value="TRANSCRIPTION FACTOR MYB8-RELATED-RELATED"/>
    <property type="match status" value="1"/>
</dbReference>
<dbReference type="InterPro" id="IPR001005">
    <property type="entry name" value="SANT/Myb"/>
</dbReference>
<dbReference type="SUPFAM" id="SSF46689">
    <property type="entry name" value="Homeodomain-like"/>
    <property type="match status" value="1"/>
</dbReference>
<name>A0A8S9KBV1_BRACR</name>
<sequence length="83" mass="9291">MAGKEKKTCEHGIICNSMWPEADPLPVIGLVGLRKIGRKTWVDGDGMKKGEWTAEEDQNLVAYINEHGVSDWRSLPKRAGIDR</sequence>
<comment type="caution">
    <text evidence="6">The sequence shown here is derived from an EMBL/GenBank/DDBJ whole genome shotgun (WGS) entry which is preliminary data.</text>
</comment>
<dbReference type="Gene3D" id="1.10.10.60">
    <property type="entry name" value="Homeodomain-like"/>
    <property type="match status" value="1"/>
</dbReference>
<accession>A0A8S9KBV1</accession>
<dbReference type="GO" id="GO:0003677">
    <property type="term" value="F:DNA binding"/>
    <property type="evidence" value="ECO:0007669"/>
    <property type="project" value="UniProtKB-KW"/>
</dbReference>
<comment type="subcellular location">
    <subcellularLocation>
        <location evidence="1">Nucleus</location>
    </subcellularLocation>
</comment>
<dbReference type="GO" id="GO:0005634">
    <property type="term" value="C:nucleus"/>
    <property type="evidence" value="ECO:0007669"/>
    <property type="project" value="UniProtKB-SubCell"/>
</dbReference>
<protein>
    <recommendedName>
        <fullName evidence="7">Myb-like domain-containing protein</fullName>
    </recommendedName>
</protein>
<dbReference type="Pfam" id="PF00249">
    <property type="entry name" value="Myb_DNA-binding"/>
    <property type="match status" value="1"/>
</dbReference>
<dbReference type="PROSITE" id="PS51294">
    <property type="entry name" value="HTH_MYB"/>
    <property type="match status" value="1"/>
</dbReference>
<evidence type="ECO:0000313" key="6">
    <source>
        <dbReference type="EMBL" id="KAF2591679.1"/>
    </source>
</evidence>
<dbReference type="PROSITE" id="PS50090">
    <property type="entry name" value="MYB_LIKE"/>
    <property type="match status" value="1"/>
</dbReference>
<dbReference type="InterPro" id="IPR015495">
    <property type="entry name" value="Myb_TF_plants"/>
</dbReference>
<evidence type="ECO:0000259" key="5">
    <source>
        <dbReference type="PROSITE" id="PS51294"/>
    </source>
</evidence>
<feature type="domain" description="Myb-like" evidence="4">
    <location>
        <begin position="44"/>
        <end position="83"/>
    </location>
</feature>
<organism evidence="6">
    <name type="scientific">Brassica cretica</name>
    <name type="common">Mustard</name>
    <dbReference type="NCBI Taxonomy" id="69181"/>
    <lineage>
        <taxon>Eukaryota</taxon>
        <taxon>Viridiplantae</taxon>
        <taxon>Streptophyta</taxon>
        <taxon>Embryophyta</taxon>
        <taxon>Tracheophyta</taxon>
        <taxon>Spermatophyta</taxon>
        <taxon>Magnoliopsida</taxon>
        <taxon>eudicotyledons</taxon>
        <taxon>Gunneridae</taxon>
        <taxon>Pentapetalae</taxon>
        <taxon>rosids</taxon>
        <taxon>malvids</taxon>
        <taxon>Brassicales</taxon>
        <taxon>Brassicaceae</taxon>
        <taxon>Brassiceae</taxon>
        <taxon>Brassica</taxon>
    </lineage>
</organism>
<dbReference type="EMBL" id="QGKY02000190">
    <property type="protein sequence ID" value="KAF2591679.1"/>
    <property type="molecule type" value="Genomic_DNA"/>
</dbReference>
<evidence type="ECO:0000256" key="2">
    <source>
        <dbReference type="ARBA" id="ARBA00023125"/>
    </source>
</evidence>